<dbReference type="EMBL" id="NFDQ01000056">
    <property type="protein sequence ID" value="OTY75369.1"/>
    <property type="molecule type" value="Genomic_DNA"/>
</dbReference>
<dbReference type="AlphaFoldDB" id="A0A243CW49"/>
<sequence length="59" mass="6988">MKTKTSPLKIGTETYGTLKIEEVFLRVLEVYFTRMKNQEPPCKLKRHPKVRQFVSLDSF</sequence>
<dbReference type="Proteomes" id="UP000194911">
    <property type="component" value="Unassembled WGS sequence"/>
</dbReference>
<proteinExistence type="predicted"/>
<dbReference type="RefSeq" id="WP_000853153.1">
    <property type="nucleotide sequence ID" value="NZ_NFDQ01000056.1"/>
</dbReference>
<gene>
    <name evidence="1" type="ORF">BK749_14095</name>
</gene>
<reference evidence="1 2" key="1">
    <citation type="submission" date="2016-10" db="EMBL/GenBank/DDBJ databases">
        <title>Comparative genomics of Bacillus thuringiensis reveals a path to pathogens against multiple invertebrate hosts.</title>
        <authorList>
            <person name="Zheng J."/>
            <person name="Gao Q."/>
            <person name="Liu H."/>
            <person name="Peng D."/>
            <person name="Ruan L."/>
            <person name="Sun M."/>
        </authorList>
    </citation>
    <scope>NUCLEOTIDE SEQUENCE [LARGE SCALE GENOMIC DNA]</scope>
    <source>
        <strain evidence="1">BGSC 4CE1</strain>
    </source>
</reference>
<name>A0A243CW49_BACTU</name>
<comment type="caution">
    <text evidence="1">The sequence shown here is derived from an EMBL/GenBank/DDBJ whole genome shotgun (WGS) entry which is preliminary data.</text>
</comment>
<evidence type="ECO:0000313" key="2">
    <source>
        <dbReference type="Proteomes" id="UP000194911"/>
    </source>
</evidence>
<organism evidence="1 2">
    <name type="scientific">Bacillus thuringiensis serovar vazensis</name>
    <dbReference type="NCBI Taxonomy" id="180867"/>
    <lineage>
        <taxon>Bacteria</taxon>
        <taxon>Bacillati</taxon>
        <taxon>Bacillota</taxon>
        <taxon>Bacilli</taxon>
        <taxon>Bacillales</taxon>
        <taxon>Bacillaceae</taxon>
        <taxon>Bacillus</taxon>
        <taxon>Bacillus cereus group</taxon>
    </lineage>
</organism>
<protein>
    <submittedName>
        <fullName evidence="1">Uncharacterized protein</fullName>
    </submittedName>
</protein>
<evidence type="ECO:0000313" key="1">
    <source>
        <dbReference type="EMBL" id="OTY75369.1"/>
    </source>
</evidence>
<accession>A0A243CW49</accession>